<dbReference type="STRING" id="364197.SAMN05216296_0987"/>
<dbReference type="Proteomes" id="UP000243232">
    <property type="component" value="Chromosome I"/>
</dbReference>
<evidence type="ECO:0000313" key="4">
    <source>
        <dbReference type="EMBL" id="SDT97296.1"/>
    </source>
</evidence>
<reference evidence="5" key="1">
    <citation type="submission" date="2016-10" db="EMBL/GenBank/DDBJ databases">
        <authorList>
            <person name="Varghese N."/>
            <person name="Submissions S."/>
        </authorList>
    </citation>
    <scope>NUCLEOTIDE SEQUENCE [LARGE SCALE GENOMIC DNA]</scope>
    <source>
        <strain evidence="5">DSM 17875</strain>
    </source>
</reference>
<dbReference type="Pfam" id="PF13801">
    <property type="entry name" value="Metal_resist"/>
    <property type="match status" value="1"/>
</dbReference>
<sequence length="147" mass="16552">MNKSRLLAGALLLSLAANVFLGSWLLTRSAHHSGFAQMQGDPGGPRLKHLMGRMQKLPDEQRQQIREKMRELAPQMQALVKASREQRQAIEQLMQAPQLDTGQLQAAFAGQREIQEKMQDLRQQMLIGIAGTLTPEQRVQLFQGKAR</sequence>
<comment type="similarity">
    <text evidence="1">Belongs to the ZraP family.</text>
</comment>
<dbReference type="RefSeq" id="WP_090193365.1">
    <property type="nucleotide sequence ID" value="NZ_LT629785.1"/>
</dbReference>
<dbReference type="InterPro" id="IPR025961">
    <property type="entry name" value="Metal_resist"/>
</dbReference>
<dbReference type="AlphaFoldDB" id="A0A1H2EQ92"/>
<accession>A0A1H2EQ92</accession>
<dbReference type="EMBL" id="LT629785">
    <property type="protein sequence ID" value="SDT97296.1"/>
    <property type="molecule type" value="Genomic_DNA"/>
</dbReference>
<proteinExistence type="inferred from homology"/>
<gene>
    <name evidence="4" type="ORF">SAMN05216296_0987</name>
</gene>
<protein>
    <recommendedName>
        <fullName evidence="2">Signaling pathway modulator ZraP</fullName>
    </recommendedName>
    <alternativeName>
        <fullName evidence="3">Zinc resistance-associated protein</fullName>
    </alternativeName>
</protein>
<evidence type="ECO:0000313" key="5">
    <source>
        <dbReference type="Proteomes" id="UP000243232"/>
    </source>
</evidence>
<organism evidence="4 5">
    <name type="scientific">Pseudomonas pohangensis</name>
    <dbReference type="NCBI Taxonomy" id="364197"/>
    <lineage>
        <taxon>Bacteria</taxon>
        <taxon>Pseudomonadati</taxon>
        <taxon>Pseudomonadota</taxon>
        <taxon>Gammaproteobacteria</taxon>
        <taxon>Pseudomonadales</taxon>
        <taxon>Pseudomonadaceae</taxon>
        <taxon>Pseudomonas</taxon>
    </lineage>
</organism>
<name>A0A1H2EQ92_9PSED</name>
<dbReference type="Gene3D" id="1.20.120.1490">
    <property type="match status" value="1"/>
</dbReference>
<evidence type="ECO:0000256" key="3">
    <source>
        <dbReference type="ARBA" id="ARBA00045001"/>
    </source>
</evidence>
<evidence type="ECO:0000256" key="2">
    <source>
        <dbReference type="ARBA" id="ARBA00044983"/>
    </source>
</evidence>
<keyword evidence="5" id="KW-1185">Reference proteome</keyword>
<evidence type="ECO:0000256" key="1">
    <source>
        <dbReference type="ARBA" id="ARBA00044945"/>
    </source>
</evidence>